<evidence type="ECO:0000256" key="11">
    <source>
        <dbReference type="PIRNR" id="PIRNR002869"/>
    </source>
</evidence>
<dbReference type="InterPro" id="IPR051050">
    <property type="entry name" value="Lipid_II_flippase_MurJ/MviN"/>
</dbReference>
<keyword evidence="7 10" id="KW-0472">Membrane</keyword>
<feature type="transmembrane region" description="Helical" evidence="10">
    <location>
        <begin position="92"/>
        <end position="115"/>
    </location>
</feature>
<reference evidence="12" key="1">
    <citation type="submission" date="2020-12" db="EMBL/GenBank/DDBJ databases">
        <title>Desulfobium dissulfuricans gen. nov., sp. nov., a novel mesophilic, sulfate-reducing bacterium isolated from a deep-sea hydrothermal vent.</title>
        <authorList>
            <person name="Hashimoto Y."/>
            <person name="Tame A."/>
            <person name="Sawayama S."/>
            <person name="Miyazaki J."/>
            <person name="Takai K."/>
            <person name="Nakagawa S."/>
        </authorList>
    </citation>
    <scope>NUCLEOTIDE SEQUENCE</scope>
    <source>
        <strain evidence="12">GF1</strain>
    </source>
</reference>
<accession>A0A915U9Z3</accession>
<dbReference type="NCBIfam" id="TIGR01695">
    <property type="entry name" value="murJ_mviN"/>
    <property type="match status" value="1"/>
</dbReference>
<proteinExistence type="inferred from homology"/>
<evidence type="ECO:0000256" key="6">
    <source>
        <dbReference type="ARBA" id="ARBA00022989"/>
    </source>
</evidence>
<protein>
    <recommendedName>
        <fullName evidence="10">Probable lipid II flippase MurJ</fullName>
    </recommendedName>
</protein>
<dbReference type="RefSeq" id="WP_267928785.1">
    <property type="nucleotide sequence ID" value="NZ_AP024233.1"/>
</dbReference>
<keyword evidence="4 10" id="KW-0133">Cell shape</keyword>
<keyword evidence="6 10" id="KW-1133">Transmembrane helix</keyword>
<dbReference type="HAMAP" id="MF_02078">
    <property type="entry name" value="MurJ_MviN"/>
    <property type="match status" value="1"/>
</dbReference>
<dbReference type="PIRSF" id="PIRSF002869">
    <property type="entry name" value="MviN"/>
    <property type="match status" value="1"/>
</dbReference>
<comment type="similarity">
    <text evidence="9 10 11">Belongs to the MurJ/MviN family.</text>
</comment>
<dbReference type="GO" id="GO:0005886">
    <property type="term" value="C:plasma membrane"/>
    <property type="evidence" value="ECO:0007669"/>
    <property type="project" value="UniProtKB-SubCell"/>
</dbReference>
<comment type="pathway">
    <text evidence="10">Cell wall biogenesis; peptidoglycan biosynthesis.</text>
</comment>
<evidence type="ECO:0000256" key="10">
    <source>
        <dbReference type="HAMAP-Rule" id="MF_02078"/>
    </source>
</evidence>
<dbReference type="GO" id="GO:0034204">
    <property type="term" value="P:lipid translocation"/>
    <property type="evidence" value="ECO:0007669"/>
    <property type="project" value="TreeGrafter"/>
</dbReference>
<keyword evidence="13" id="KW-1185">Reference proteome</keyword>
<evidence type="ECO:0000256" key="2">
    <source>
        <dbReference type="ARBA" id="ARBA00022475"/>
    </source>
</evidence>
<feature type="transmembrane region" description="Helical" evidence="10">
    <location>
        <begin position="135"/>
        <end position="160"/>
    </location>
</feature>
<keyword evidence="10 11" id="KW-0813">Transport</keyword>
<sequence>MKGKPSGSTGKIARSAGAVSGAVMCSRVLGLVREQVFATMFGAGYAYDAFVVAFRIPNLLRDLFGEGALSAAFVTVFSDYDTNRGAEATWRLASNLLVFVTLLLSLLTLAGIYLAGPLVNLLAPDFQLIAGKTELTVLLTRIMFPFLIFIALAAVVMGILNTKGRFFVPAMASSFFNLGSIIGGTSLALLFPHLGQPAIAGMAVGTLIGGFLQLAIQLPSLKKTGFRFTPRLNLRDPGLRRILYLMLPATIGLSATQINIFVNTNFAASCAEGSVSWLNYAFRMVQLPIGVFGVALSIAAMPVLAKQAALEDMQGLRETFTSSLVMVFSLTIPATAGLILLAEPIIRLIFEHGAFTAFDTVRTAEALTYYAYGLFAYSAVKIMVPVFYALNNTRYPVVGSFLAVAANILIISLTISTFQHRAIALSTSCTMALNFLFLGTILYRKLKGFSLVYLGAGTGKIFVATLVMASAVYWLRNLLAGWLTGGIPAQLAGIILLVGTGAVVYGLILHMLRLPEFTVVTARIAQRFRS</sequence>
<gene>
    <name evidence="10" type="primary">murJ</name>
    <name evidence="12" type="ORF">GF1_12760</name>
</gene>
<name>A0A915U9Z3_9BACT</name>
<feature type="transmembrane region" description="Helical" evidence="10">
    <location>
        <begin position="282"/>
        <end position="304"/>
    </location>
</feature>
<evidence type="ECO:0000256" key="1">
    <source>
        <dbReference type="ARBA" id="ARBA00004651"/>
    </source>
</evidence>
<feature type="transmembrane region" description="Helical" evidence="10">
    <location>
        <begin position="197"/>
        <end position="221"/>
    </location>
</feature>
<organism evidence="12 13">
    <name type="scientific">Desulfolithobacter dissulfuricans</name>
    <dbReference type="NCBI Taxonomy" id="2795293"/>
    <lineage>
        <taxon>Bacteria</taxon>
        <taxon>Pseudomonadati</taxon>
        <taxon>Thermodesulfobacteriota</taxon>
        <taxon>Desulfobulbia</taxon>
        <taxon>Desulfobulbales</taxon>
        <taxon>Desulfobulbaceae</taxon>
        <taxon>Desulfolithobacter</taxon>
    </lineage>
</organism>
<feature type="transmembrane region" description="Helical" evidence="10">
    <location>
        <begin position="422"/>
        <end position="443"/>
    </location>
</feature>
<keyword evidence="10 11" id="KW-0961">Cell wall biogenesis/degradation</keyword>
<keyword evidence="3 10" id="KW-0812">Transmembrane</keyword>
<evidence type="ECO:0000256" key="8">
    <source>
        <dbReference type="ARBA" id="ARBA00060041"/>
    </source>
</evidence>
<feature type="transmembrane region" description="Helical" evidence="10">
    <location>
        <begin position="242"/>
        <end position="262"/>
    </location>
</feature>
<dbReference type="AlphaFoldDB" id="A0A915U9Z3"/>
<dbReference type="PRINTS" id="PR01806">
    <property type="entry name" value="VIRFACTRMVIN"/>
</dbReference>
<comment type="subcellular location">
    <subcellularLocation>
        <location evidence="1 10">Cell membrane</location>
        <topology evidence="1 10">Multi-pass membrane protein</topology>
    </subcellularLocation>
</comment>
<evidence type="ECO:0000256" key="7">
    <source>
        <dbReference type="ARBA" id="ARBA00023136"/>
    </source>
</evidence>
<dbReference type="GO" id="GO:0015648">
    <property type="term" value="F:lipid-linked peptidoglycan transporter activity"/>
    <property type="evidence" value="ECO:0007669"/>
    <property type="project" value="UniProtKB-UniRule"/>
</dbReference>
<dbReference type="Pfam" id="PF03023">
    <property type="entry name" value="MurJ"/>
    <property type="match status" value="1"/>
</dbReference>
<keyword evidence="5 10" id="KW-0573">Peptidoglycan synthesis</keyword>
<evidence type="ECO:0000313" key="12">
    <source>
        <dbReference type="EMBL" id="BCO08900.1"/>
    </source>
</evidence>
<dbReference type="PANTHER" id="PTHR47019">
    <property type="entry name" value="LIPID II FLIPPASE MURJ"/>
    <property type="match status" value="1"/>
</dbReference>
<evidence type="ECO:0000256" key="9">
    <source>
        <dbReference type="ARBA" id="ARBA00061532"/>
    </source>
</evidence>
<feature type="transmembrane region" description="Helical" evidence="10">
    <location>
        <begin position="369"/>
        <end position="390"/>
    </location>
</feature>
<dbReference type="CDD" id="cd13123">
    <property type="entry name" value="MATE_MurJ_like"/>
    <property type="match status" value="1"/>
</dbReference>
<dbReference type="KEGG" id="ddu:GF1_12760"/>
<evidence type="ECO:0000313" key="13">
    <source>
        <dbReference type="Proteomes" id="UP001063350"/>
    </source>
</evidence>
<feature type="transmembrane region" description="Helical" evidence="10">
    <location>
        <begin position="397"/>
        <end position="416"/>
    </location>
</feature>
<evidence type="ECO:0000256" key="5">
    <source>
        <dbReference type="ARBA" id="ARBA00022984"/>
    </source>
</evidence>
<feature type="transmembrane region" description="Helical" evidence="10">
    <location>
        <begin position="450"/>
        <end position="475"/>
    </location>
</feature>
<dbReference type="EMBL" id="AP024233">
    <property type="protein sequence ID" value="BCO08900.1"/>
    <property type="molecule type" value="Genomic_DNA"/>
</dbReference>
<dbReference type="GO" id="GO:0071555">
    <property type="term" value="P:cell wall organization"/>
    <property type="evidence" value="ECO:0007669"/>
    <property type="project" value="UniProtKB-UniRule"/>
</dbReference>
<feature type="transmembrane region" description="Helical" evidence="10">
    <location>
        <begin position="324"/>
        <end position="349"/>
    </location>
</feature>
<dbReference type="InterPro" id="IPR004268">
    <property type="entry name" value="MurJ"/>
</dbReference>
<dbReference type="GO" id="GO:0009252">
    <property type="term" value="P:peptidoglycan biosynthetic process"/>
    <property type="evidence" value="ECO:0007669"/>
    <property type="project" value="UniProtKB-UniRule"/>
</dbReference>
<dbReference type="Proteomes" id="UP001063350">
    <property type="component" value="Chromosome"/>
</dbReference>
<evidence type="ECO:0000256" key="3">
    <source>
        <dbReference type="ARBA" id="ARBA00022692"/>
    </source>
</evidence>
<dbReference type="PANTHER" id="PTHR47019:SF1">
    <property type="entry name" value="LIPID II FLIPPASE MURJ"/>
    <property type="match status" value="1"/>
</dbReference>
<dbReference type="GO" id="GO:0008360">
    <property type="term" value="P:regulation of cell shape"/>
    <property type="evidence" value="ECO:0007669"/>
    <property type="project" value="UniProtKB-UniRule"/>
</dbReference>
<feature type="transmembrane region" description="Helical" evidence="10">
    <location>
        <begin position="487"/>
        <end position="508"/>
    </location>
</feature>
<comment type="function">
    <text evidence="8 10 11">Involved in peptidoglycan biosynthesis. Transports lipid-linked peptidoglycan precursors from the inner to the outer leaflet of the cytoplasmic membrane.</text>
</comment>
<keyword evidence="2 10" id="KW-1003">Cell membrane</keyword>
<evidence type="ECO:0000256" key="4">
    <source>
        <dbReference type="ARBA" id="ARBA00022960"/>
    </source>
</evidence>
<feature type="transmembrane region" description="Helical" evidence="10">
    <location>
        <begin position="167"/>
        <end position="191"/>
    </location>
</feature>